<evidence type="ECO:0000313" key="3">
    <source>
        <dbReference type="EMBL" id="CAM0148911.1"/>
    </source>
</evidence>
<proteinExistence type="predicted"/>
<feature type="domain" description="F-box" evidence="1">
    <location>
        <begin position="44"/>
        <end position="67"/>
    </location>
</feature>
<accession>A0ABC9H5Y9</accession>
<dbReference type="InterPro" id="IPR036047">
    <property type="entry name" value="F-box-like_dom_sf"/>
</dbReference>
<evidence type="ECO:0000313" key="4">
    <source>
        <dbReference type="Proteomes" id="UP001497457"/>
    </source>
</evidence>
<dbReference type="SUPFAM" id="SSF81383">
    <property type="entry name" value="F-box domain"/>
    <property type="match status" value="1"/>
</dbReference>
<gene>
    <name evidence="3" type="ORF">URODEC1_LOCUS122142</name>
</gene>
<dbReference type="PANTHER" id="PTHR33110">
    <property type="entry name" value="F-BOX/KELCH-REPEAT PROTEIN-RELATED"/>
    <property type="match status" value="1"/>
</dbReference>
<organism evidence="3 4">
    <name type="scientific">Urochloa decumbens</name>
    <dbReference type="NCBI Taxonomy" id="240449"/>
    <lineage>
        <taxon>Eukaryota</taxon>
        <taxon>Viridiplantae</taxon>
        <taxon>Streptophyta</taxon>
        <taxon>Embryophyta</taxon>
        <taxon>Tracheophyta</taxon>
        <taxon>Spermatophyta</taxon>
        <taxon>Magnoliopsida</taxon>
        <taxon>Liliopsida</taxon>
        <taxon>Poales</taxon>
        <taxon>Poaceae</taxon>
        <taxon>PACMAD clade</taxon>
        <taxon>Panicoideae</taxon>
        <taxon>Panicodae</taxon>
        <taxon>Paniceae</taxon>
        <taxon>Melinidinae</taxon>
        <taxon>Urochloa</taxon>
    </lineage>
</organism>
<dbReference type="PANTHER" id="PTHR33110:SF108">
    <property type="entry name" value="OS11G0154200 PROTEIN"/>
    <property type="match status" value="1"/>
</dbReference>
<feature type="non-terminal residue" evidence="3">
    <location>
        <position position="1"/>
    </location>
</feature>
<reference evidence="3" key="1">
    <citation type="submission" date="2024-10" db="EMBL/GenBank/DDBJ databases">
        <authorList>
            <person name="Ryan C."/>
        </authorList>
    </citation>
    <scope>NUCLEOTIDE SEQUENCE [LARGE SCALE GENOMIC DNA]</scope>
</reference>
<protein>
    <recommendedName>
        <fullName evidence="5">DUF295 domain-containing protein</fullName>
    </recommendedName>
</protein>
<feature type="domain" description="KIB1-4 beta-propeller" evidence="2">
    <location>
        <begin position="85"/>
        <end position="344"/>
    </location>
</feature>
<evidence type="ECO:0000259" key="2">
    <source>
        <dbReference type="Pfam" id="PF03478"/>
    </source>
</evidence>
<dbReference type="Proteomes" id="UP001497457">
    <property type="component" value="Unassembled WGS sequence"/>
</dbReference>
<keyword evidence="4" id="KW-1185">Reference proteome</keyword>
<sequence length="392" mass="43922">IDSYRLFPACSDRIMGLAGNGIRYPQSWSELLPELAGLILRLLLCHIDRLRFSCVCRRWRLAAQQHRPHLPPALPFVCLNYTAFLSLPAGEARRAAAAAAAPAAEGISCHGCFDGWLLYGPHERYSNIDKCSLTNPLSGATIEMPLHLGDRAKSNMLYTRKFIVCSPDLISAGCSDCVAFYRPGDPSWSVSPSNDNRGYYVDFAFYRGKIYALNNLADELFVHEAGSGAAVEHAIKAQSPNNTVGDLDKNKLSCHYLVVSCTGKKLLMVKWTVPPYHRRRPTTNFDGITVEVFEADLEEGRWLEVSSLDDVEALFLGRGCSKAVRFNGEDERFQGNRVYVLGYDNFFGYCCDAMPSYGFCDLRSGRIGQVRHDRMRVAAWPVISMEWFFPLE</sequence>
<dbReference type="InterPro" id="IPR005174">
    <property type="entry name" value="KIB1-4_b-propeller"/>
</dbReference>
<dbReference type="Gene3D" id="1.20.1280.50">
    <property type="match status" value="1"/>
</dbReference>
<dbReference type="Pfam" id="PF03478">
    <property type="entry name" value="Beta-prop_KIB1-4"/>
    <property type="match status" value="1"/>
</dbReference>
<evidence type="ECO:0000259" key="1">
    <source>
        <dbReference type="Pfam" id="PF00646"/>
    </source>
</evidence>
<comment type="caution">
    <text evidence="3">The sequence shown here is derived from an EMBL/GenBank/DDBJ whole genome shotgun (WGS) entry which is preliminary data.</text>
</comment>
<dbReference type="InterPro" id="IPR001810">
    <property type="entry name" value="F-box_dom"/>
</dbReference>
<name>A0ABC9H5Y9_9POAL</name>
<dbReference type="AlphaFoldDB" id="A0ABC9H5Y9"/>
<dbReference type="Pfam" id="PF00646">
    <property type="entry name" value="F-box"/>
    <property type="match status" value="1"/>
</dbReference>
<evidence type="ECO:0008006" key="5">
    <source>
        <dbReference type="Google" id="ProtNLM"/>
    </source>
</evidence>
<dbReference type="EMBL" id="CAXIPR030001653">
    <property type="protein sequence ID" value="CAM0148911.1"/>
    <property type="molecule type" value="Genomic_DNA"/>
</dbReference>